<sequence length="73" mass="7621">MVITVCDGLTKYASINDEAIEDDGTMCIEAVWDIQTDTSRLAMLDPSRLTARLIAANLAAMSGKGTTPTSGAG</sequence>
<dbReference type="AlphaFoldDB" id="A0A1I7ERN5"/>
<dbReference type="EMBL" id="FPBH01000060">
    <property type="protein sequence ID" value="SFU26589.1"/>
    <property type="molecule type" value="Genomic_DNA"/>
</dbReference>
<evidence type="ECO:0000313" key="2">
    <source>
        <dbReference type="Proteomes" id="UP000198844"/>
    </source>
</evidence>
<accession>A0A1I7ERN5</accession>
<reference evidence="1 2" key="1">
    <citation type="submission" date="2016-10" db="EMBL/GenBank/DDBJ databases">
        <authorList>
            <person name="de Groot N.N."/>
        </authorList>
    </citation>
    <scope>NUCLEOTIDE SEQUENCE [LARGE SCALE GENOMIC DNA]</scope>
    <source>
        <strain evidence="1 2">LMG 27731</strain>
    </source>
</reference>
<gene>
    <name evidence="1" type="ORF">SAMN05192563_10605</name>
</gene>
<proteinExistence type="predicted"/>
<organism evidence="1 2">
    <name type="scientific">Paraburkholderia aspalathi</name>
    <dbReference type="NCBI Taxonomy" id="1324617"/>
    <lineage>
        <taxon>Bacteria</taxon>
        <taxon>Pseudomonadati</taxon>
        <taxon>Pseudomonadota</taxon>
        <taxon>Betaproteobacteria</taxon>
        <taxon>Burkholderiales</taxon>
        <taxon>Burkholderiaceae</taxon>
        <taxon>Paraburkholderia</taxon>
    </lineage>
</organism>
<dbReference type="Proteomes" id="UP000198844">
    <property type="component" value="Unassembled WGS sequence"/>
</dbReference>
<protein>
    <submittedName>
        <fullName evidence="1">Uncharacterized protein</fullName>
    </submittedName>
</protein>
<evidence type="ECO:0000313" key="1">
    <source>
        <dbReference type="EMBL" id="SFU26589.1"/>
    </source>
</evidence>
<dbReference type="RefSeq" id="WP_093647445.1">
    <property type="nucleotide sequence ID" value="NZ_FPBH01000060.1"/>
</dbReference>
<name>A0A1I7ERN5_9BURK</name>